<evidence type="ECO:0000313" key="2">
    <source>
        <dbReference type="Proteomes" id="UP000308600"/>
    </source>
</evidence>
<dbReference type="Proteomes" id="UP000308600">
    <property type="component" value="Unassembled WGS sequence"/>
</dbReference>
<accession>A0ACD3A476</accession>
<gene>
    <name evidence="1" type="ORF">BDN72DRAFT_526104</name>
</gene>
<dbReference type="EMBL" id="ML208770">
    <property type="protein sequence ID" value="TFK60478.1"/>
    <property type="molecule type" value="Genomic_DNA"/>
</dbReference>
<evidence type="ECO:0000313" key="1">
    <source>
        <dbReference type="EMBL" id="TFK60478.1"/>
    </source>
</evidence>
<proteinExistence type="predicted"/>
<reference evidence="1 2" key="1">
    <citation type="journal article" date="2019" name="Nat. Ecol. Evol.">
        <title>Megaphylogeny resolves global patterns of mushroom evolution.</title>
        <authorList>
            <person name="Varga T."/>
            <person name="Krizsan K."/>
            <person name="Foldi C."/>
            <person name="Dima B."/>
            <person name="Sanchez-Garcia M."/>
            <person name="Sanchez-Ramirez S."/>
            <person name="Szollosi G.J."/>
            <person name="Szarkandi J.G."/>
            <person name="Papp V."/>
            <person name="Albert L."/>
            <person name="Andreopoulos W."/>
            <person name="Angelini C."/>
            <person name="Antonin V."/>
            <person name="Barry K.W."/>
            <person name="Bougher N.L."/>
            <person name="Buchanan P."/>
            <person name="Buyck B."/>
            <person name="Bense V."/>
            <person name="Catcheside P."/>
            <person name="Chovatia M."/>
            <person name="Cooper J."/>
            <person name="Damon W."/>
            <person name="Desjardin D."/>
            <person name="Finy P."/>
            <person name="Geml J."/>
            <person name="Haridas S."/>
            <person name="Hughes K."/>
            <person name="Justo A."/>
            <person name="Karasinski D."/>
            <person name="Kautmanova I."/>
            <person name="Kiss B."/>
            <person name="Kocsube S."/>
            <person name="Kotiranta H."/>
            <person name="LaButti K.M."/>
            <person name="Lechner B.E."/>
            <person name="Liimatainen K."/>
            <person name="Lipzen A."/>
            <person name="Lukacs Z."/>
            <person name="Mihaltcheva S."/>
            <person name="Morgado L.N."/>
            <person name="Niskanen T."/>
            <person name="Noordeloos M.E."/>
            <person name="Ohm R.A."/>
            <person name="Ortiz-Santana B."/>
            <person name="Ovrebo C."/>
            <person name="Racz N."/>
            <person name="Riley R."/>
            <person name="Savchenko A."/>
            <person name="Shiryaev A."/>
            <person name="Soop K."/>
            <person name="Spirin V."/>
            <person name="Szebenyi C."/>
            <person name="Tomsovsky M."/>
            <person name="Tulloss R.E."/>
            <person name="Uehling J."/>
            <person name="Grigoriev I.V."/>
            <person name="Vagvolgyi C."/>
            <person name="Papp T."/>
            <person name="Martin F.M."/>
            <person name="Miettinen O."/>
            <person name="Hibbett D.S."/>
            <person name="Nagy L.G."/>
        </authorList>
    </citation>
    <scope>NUCLEOTIDE SEQUENCE [LARGE SCALE GENOMIC DNA]</scope>
    <source>
        <strain evidence="1 2">NL-1719</strain>
    </source>
</reference>
<protein>
    <submittedName>
        <fullName evidence="1">Uncharacterized protein</fullName>
    </submittedName>
</protein>
<sequence length="109" mass="12470">MTSAPTAKVVKFALSFSECGSCEDLASYPREHPQRRRKDREWGGEDPMHLTSSGNSHRIPAQHNPFFIVAVKPHYQSPHRVEFMVAIADRRGRGQYYPLRKHPQVNTSP</sequence>
<keyword evidence="2" id="KW-1185">Reference proteome</keyword>
<name>A0ACD3A476_9AGAR</name>
<organism evidence="1 2">
    <name type="scientific">Pluteus cervinus</name>
    <dbReference type="NCBI Taxonomy" id="181527"/>
    <lineage>
        <taxon>Eukaryota</taxon>
        <taxon>Fungi</taxon>
        <taxon>Dikarya</taxon>
        <taxon>Basidiomycota</taxon>
        <taxon>Agaricomycotina</taxon>
        <taxon>Agaricomycetes</taxon>
        <taxon>Agaricomycetidae</taxon>
        <taxon>Agaricales</taxon>
        <taxon>Pluteineae</taxon>
        <taxon>Pluteaceae</taxon>
        <taxon>Pluteus</taxon>
    </lineage>
</organism>